<dbReference type="Proteomes" id="UP000624703">
    <property type="component" value="Unassembled WGS sequence"/>
</dbReference>
<proteinExistence type="predicted"/>
<keyword evidence="1" id="KW-0732">Signal</keyword>
<dbReference type="NCBIfam" id="TIGR02595">
    <property type="entry name" value="PEP_CTERM"/>
    <property type="match status" value="1"/>
</dbReference>
<dbReference type="RefSeq" id="WP_200310825.1">
    <property type="nucleotide sequence ID" value="NZ_JAENIM010000034.1"/>
</dbReference>
<name>A0A8J7MDQ9_9BACT</name>
<evidence type="ECO:0000313" key="3">
    <source>
        <dbReference type="EMBL" id="MBK1790801.1"/>
    </source>
</evidence>
<evidence type="ECO:0000259" key="2">
    <source>
        <dbReference type="Pfam" id="PF07589"/>
    </source>
</evidence>
<feature type="signal peptide" evidence="1">
    <location>
        <begin position="1"/>
        <end position="25"/>
    </location>
</feature>
<gene>
    <name evidence="3" type="ORF">JIN82_06490</name>
</gene>
<protein>
    <submittedName>
        <fullName evidence="3">PEP-CTERM sorting domain-containing protein</fullName>
    </submittedName>
</protein>
<comment type="caution">
    <text evidence="3">The sequence shown here is derived from an EMBL/GenBank/DDBJ whole genome shotgun (WGS) entry which is preliminary data.</text>
</comment>
<feature type="domain" description="Ice-binding protein C-terminal" evidence="2">
    <location>
        <begin position="214"/>
        <end position="236"/>
    </location>
</feature>
<evidence type="ECO:0000256" key="1">
    <source>
        <dbReference type="SAM" id="SignalP"/>
    </source>
</evidence>
<accession>A0A8J7MDQ9</accession>
<sequence>MTIKNKKALLAALAVSACASASLHAATIRIDIDLDASSMLSSGGVDPNSDSNNVDKFDIELGEELYNPDAADLYIRHNGGTATRTSKANFVFNIADLEAPVDVDNIESVNLVFTISHQLNGNNSLTLTFSQLSGVFSYDLDSPVSDDPSYIHSADVKGSDWAAGQSKSIDTTELVKAWMEGGDSEFSIFVGHDESGSQGIGFTGIALEVNTFDPIPEPSSAALLGLGGLAMVLRRRK</sequence>
<keyword evidence="4" id="KW-1185">Reference proteome</keyword>
<dbReference type="Pfam" id="PF07589">
    <property type="entry name" value="PEP-CTERM"/>
    <property type="match status" value="1"/>
</dbReference>
<dbReference type="EMBL" id="JAENIM010000034">
    <property type="protein sequence ID" value="MBK1790801.1"/>
    <property type="molecule type" value="Genomic_DNA"/>
</dbReference>
<dbReference type="AlphaFoldDB" id="A0A8J7MDQ9"/>
<feature type="chain" id="PRO_5035186502" evidence="1">
    <location>
        <begin position="26"/>
        <end position="237"/>
    </location>
</feature>
<dbReference type="PROSITE" id="PS51257">
    <property type="entry name" value="PROKAR_LIPOPROTEIN"/>
    <property type="match status" value="1"/>
</dbReference>
<evidence type="ECO:0000313" key="4">
    <source>
        <dbReference type="Proteomes" id="UP000624703"/>
    </source>
</evidence>
<dbReference type="InterPro" id="IPR013424">
    <property type="entry name" value="Ice-binding_C"/>
</dbReference>
<reference evidence="3" key="1">
    <citation type="submission" date="2021-01" db="EMBL/GenBank/DDBJ databases">
        <title>Modified the classification status of verrucomicrobia.</title>
        <authorList>
            <person name="Feng X."/>
        </authorList>
    </citation>
    <scope>NUCLEOTIDE SEQUENCE</scope>
    <source>
        <strain evidence="3">_KCTC 22039</strain>
    </source>
</reference>
<organism evidence="3 4">
    <name type="scientific">Persicirhabdus sediminis</name>
    <dbReference type="NCBI Taxonomy" id="454144"/>
    <lineage>
        <taxon>Bacteria</taxon>
        <taxon>Pseudomonadati</taxon>
        <taxon>Verrucomicrobiota</taxon>
        <taxon>Verrucomicrobiia</taxon>
        <taxon>Verrucomicrobiales</taxon>
        <taxon>Verrucomicrobiaceae</taxon>
        <taxon>Persicirhabdus</taxon>
    </lineage>
</organism>